<dbReference type="GeneID" id="111601582"/>
<dbReference type="AlphaFoldDB" id="A0A6J1M6L2"/>
<dbReference type="OMA" id="ANWQELR"/>
<dbReference type="RefSeq" id="XP_023174005.1">
    <property type="nucleotide sequence ID" value="XM_023318237.2"/>
</dbReference>
<gene>
    <name evidence="2" type="primary">LOC111601582</name>
</gene>
<protein>
    <submittedName>
        <fullName evidence="2">Uncharacterized protein LOC111601582</fullName>
    </submittedName>
</protein>
<reference evidence="2" key="1">
    <citation type="submission" date="2025-08" db="UniProtKB">
        <authorList>
            <consortium name="RefSeq"/>
        </authorList>
    </citation>
    <scope>IDENTIFICATION</scope>
    <source>
        <strain evidence="2">15085-1641.00</strain>
        <tissue evidence="2">Whole body</tissue>
    </source>
</reference>
<dbReference type="Proteomes" id="UP000504633">
    <property type="component" value="Unplaced"/>
</dbReference>
<evidence type="ECO:0000313" key="2">
    <source>
        <dbReference type="RefSeq" id="XP_023174005.1"/>
    </source>
</evidence>
<name>A0A6J1M6L2_DROHY</name>
<evidence type="ECO:0000313" key="1">
    <source>
        <dbReference type="Proteomes" id="UP000504633"/>
    </source>
</evidence>
<dbReference type="OrthoDB" id="8185227at2759"/>
<dbReference type="KEGG" id="dhe:111601582"/>
<keyword evidence="1" id="KW-1185">Reference proteome</keyword>
<proteinExistence type="predicted"/>
<organism evidence="1 2">
    <name type="scientific">Drosophila hydei</name>
    <name type="common">Fruit fly</name>
    <dbReference type="NCBI Taxonomy" id="7224"/>
    <lineage>
        <taxon>Eukaryota</taxon>
        <taxon>Metazoa</taxon>
        <taxon>Ecdysozoa</taxon>
        <taxon>Arthropoda</taxon>
        <taxon>Hexapoda</taxon>
        <taxon>Insecta</taxon>
        <taxon>Pterygota</taxon>
        <taxon>Neoptera</taxon>
        <taxon>Endopterygota</taxon>
        <taxon>Diptera</taxon>
        <taxon>Brachycera</taxon>
        <taxon>Muscomorpha</taxon>
        <taxon>Ephydroidea</taxon>
        <taxon>Drosophilidae</taxon>
        <taxon>Drosophila</taxon>
    </lineage>
</organism>
<accession>A0A6J1M6L2</accession>
<sequence>MIGNGPRGSFLDERISRPYGKEVLLANWQELRQGSNELNDCILPGLKRVDACLRHTSETQDNFEPINRLQDPDYSKQLFLGTRNEALHNFKRNRSSQLNFSFDEDMQKNLTTTYSIVYEILPKLARDEKKSMESASTVPSRRHHIDLMISYGNRTKTGKLSRRRADLHLEKLRRLQTTYMAEYERNGLHPAFETGICE</sequence>